<evidence type="ECO:0000313" key="7">
    <source>
        <dbReference type="EMBL" id="TKA12164.1"/>
    </source>
</evidence>
<keyword evidence="8" id="KW-1185">Reference proteome</keyword>
<dbReference type="AlphaFoldDB" id="A0A4U0SQ24"/>
<name>A0A4U0SQ24_9ACTN</name>
<evidence type="ECO:0000256" key="2">
    <source>
        <dbReference type="ARBA" id="ARBA00022801"/>
    </source>
</evidence>
<dbReference type="GO" id="GO:0005737">
    <property type="term" value="C:cytoplasm"/>
    <property type="evidence" value="ECO:0007669"/>
    <property type="project" value="TreeGrafter"/>
</dbReference>
<keyword evidence="5 6" id="KW-0326">Glycosidase</keyword>
<dbReference type="HAMAP" id="MF_01876">
    <property type="entry name" value="PsiMP_glycosidase"/>
    <property type="match status" value="1"/>
</dbReference>
<sequence>MTTTPHPRLTLNEEVREALHDGRPVVALESTIISHGMPYPQNVEMATQVEDIIRQGGAVPATIAVLHGRPRIGLTPADLELLATSNEVTKASVRDLAYIMARGGHGATTVASTMRLAALAGIRTFVTGGIGGVHRGAPATFDISADLTELAATSVAVISAGVKSILDIGLTLETLETLGVPVLSYGADEFPAFYSRASGFSSPMRVDSPAEIAAVMHARWDLGIVGGISIANPVPEGEEIPADRIGGIIEQALGEMNEAGIAGKGATPYLLGRIVELTKGESLRTNIALVKNNARLGAQVAIEYAALLPTEES</sequence>
<dbReference type="GO" id="GO:0046872">
    <property type="term" value="F:metal ion binding"/>
    <property type="evidence" value="ECO:0007669"/>
    <property type="project" value="UniProtKB-KW"/>
</dbReference>
<dbReference type="GO" id="GO:0004730">
    <property type="term" value="F:pseudouridylate synthase activity"/>
    <property type="evidence" value="ECO:0007669"/>
    <property type="project" value="UniProtKB-UniRule"/>
</dbReference>
<gene>
    <name evidence="6" type="primary">psuG</name>
    <name evidence="7" type="ORF">FCI23_07690</name>
</gene>
<feature type="active site" description="Nucleophile" evidence="6">
    <location>
        <position position="163"/>
    </location>
</feature>
<dbReference type="Proteomes" id="UP000305778">
    <property type="component" value="Unassembled WGS sequence"/>
</dbReference>
<dbReference type="PANTHER" id="PTHR42909:SF1">
    <property type="entry name" value="CARBOHYDRATE KINASE PFKB DOMAIN-CONTAINING PROTEIN"/>
    <property type="match status" value="1"/>
</dbReference>
<dbReference type="GO" id="GO:0046113">
    <property type="term" value="P:nucleobase catabolic process"/>
    <property type="evidence" value="ECO:0007669"/>
    <property type="project" value="UniProtKB-UniRule"/>
</dbReference>
<feature type="binding site" evidence="6">
    <location>
        <position position="142"/>
    </location>
    <ligand>
        <name>Mn(2+)</name>
        <dbReference type="ChEBI" id="CHEBI:29035"/>
    </ligand>
</feature>
<comment type="similarity">
    <text evidence="6">Belongs to the pseudouridine-5'-phosphate glycosidase family.</text>
</comment>
<reference evidence="7 8" key="1">
    <citation type="submission" date="2019-04" db="EMBL/GenBank/DDBJ databases">
        <title>Streptomyces oryziradicis sp. nov., a novel actinomycete isolated from rhizosphere soil of rice (Oryza sativa L.).</title>
        <authorList>
            <person name="Li C."/>
        </authorList>
    </citation>
    <scope>NUCLEOTIDE SEQUENCE [LARGE SCALE GENOMIC DNA]</scope>
    <source>
        <strain evidence="7 8">NEAU-C40</strain>
    </source>
</reference>
<dbReference type="RefSeq" id="WP_136722697.1">
    <property type="nucleotide sequence ID" value="NZ_SUMC01000005.1"/>
</dbReference>
<comment type="function">
    <text evidence="6">Catalyzes the reversible cleavage of pseudouridine 5'-phosphate (PsiMP) to ribose 5-phosphate and uracil. Functions biologically in the cleavage direction, as part of a pseudouridine degradation pathway.</text>
</comment>
<keyword evidence="2 6" id="KW-0378">Hydrolase</keyword>
<comment type="cofactor">
    <cofactor evidence="6">
        <name>Mn(2+)</name>
        <dbReference type="ChEBI" id="CHEBI:29035"/>
    </cofactor>
    <text evidence="6">Binds 1 Mn(2+) ion per subunit.</text>
</comment>
<feature type="active site" description="Proton donor" evidence="6">
    <location>
        <position position="29"/>
    </location>
</feature>
<dbReference type="PANTHER" id="PTHR42909">
    <property type="entry name" value="ZGC:136858"/>
    <property type="match status" value="1"/>
</dbReference>
<dbReference type="Pfam" id="PF04227">
    <property type="entry name" value="Indigoidine_A"/>
    <property type="match status" value="1"/>
</dbReference>
<dbReference type="SUPFAM" id="SSF110581">
    <property type="entry name" value="Indigoidine synthase A-like"/>
    <property type="match status" value="1"/>
</dbReference>
<feature type="binding site" evidence="6">
    <location>
        <position position="90"/>
    </location>
    <ligand>
        <name>substrate</name>
    </ligand>
</feature>
<feature type="binding site" evidence="6">
    <location>
        <position position="110"/>
    </location>
    <ligand>
        <name>substrate</name>
    </ligand>
</feature>
<keyword evidence="1 6" id="KW-0479">Metal-binding</keyword>
<dbReference type="EC" id="4.2.1.70" evidence="6"/>
<dbReference type="Gene3D" id="3.40.1790.10">
    <property type="entry name" value="Indigoidine synthase domain"/>
    <property type="match status" value="1"/>
</dbReference>
<dbReference type="InterPro" id="IPR022830">
    <property type="entry name" value="Indigdn_synthA-like"/>
</dbReference>
<proteinExistence type="inferred from homology"/>
<dbReference type="GO" id="GO:0016798">
    <property type="term" value="F:hydrolase activity, acting on glycosyl bonds"/>
    <property type="evidence" value="ECO:0007669"/>
    <property type="project" value="UniProtKB-KW"/>
</dbReference>
<evidence type="ECO:0000256" key="6">
    <source>
        <dbReference type="HAMAP-Rule" id="MF_01876"/>
    </source>
</evidence>
<evidence type="ECO:0000256" key="3">
    <source>
        <dbReference type="ARBA" id="ARBA00023211"/>
    </source>
</evidence>
<protein>
    <recommendedName>
        <fullName evidence="6">Pseudouridine-5'-phosphate glycosidase</fullName>
        <shortName evidence="6">PsiMP glycosidase</shortName>
        <ecNumber evidence="6">4.2.1.70</ecNumber>
    </recommendedName>
</protein>
<evidence type="ECO:0000256" key="5">
    <source>
        <dbReference type="ARBA" id="ARBA00023295"/>
    </source>
</evidence>
<dbReference type="OrthoDB" id="9805870at2"/>
<feature type="binding site" evidence="6">
    <location>
        <begin position="144"/>
        <end position="146"/>
    </location>
    <ligand>
        <name>substrate</name>
    </ligand>
</feature>
<organism evidence="7 8">
    <name type="scientific">Actinacidiphila oryziradicis</name>
    <dbReference type="NCBI Taxonomy" id="2571141"/>
    <lineage>
        <taxon>Bacteria</taxon>
        <taxon>Bacillati</taxon>
        <taxon>Actinomycetota</taxon>
        <taxon>Actinomycetes</taxon>
        <taxon>Kitasatosporales</taxon>
        <taxon>Streptomycetaceae</taxon>
        <taxon>Actinacidiphila</taxon>
    </lineage>
</organism>
<comment type="caution">
    <text evidence="7">The sequence shown here is derived from an EMBL/GenBank/DDBJ whole genome shotgun (WGS) entry which is preliminary data.</text>
</comment>
<dbReference type="InterPro" id="IPR007342">
    <property type="entry name" value="PsuG"/>
</dbReference>
<keyword evidence="4 6" id="KW-0456">Lyase</keyword>
<comment type="subunit">
    <text evidence="6">Homotrimer.</text>
</comment>
<comment type="catalytic activity">
    <reaction evidence="6">
        <text>D-ribose 5-phosphate + uracil = psi-UMP + H2O</text>
        <dbReference type="Rhea" id="RHEA:18337"/>
        <dbReference type="ChEBI" id="CHEBI:15377"/>
        <dbReference type="ChEBI" id="CHEBI:17568"/>
        <dbReference type="ChEBI" id="CHEBI:58380"/>
        <dbReference type="ChEBI" id="CHEBI:78346"/>
        <dbReference type="EC" id="4.2.1.70"/>
    </reaction>
</comment>
<evidence type="ECO:0000256" key="1">
    <source>
        <dbReference type="ARBA" id="ARBA00022723"/>
    </source>
</evidence>
<keyword evidence="3 6" id="KW-0464">Manganese</keyword>
<evidence type="ECO:0000256" key="4">
    <source>
        <dbReference type="ARBA" id="ARBA00023239"/>
    </source>
</evidence>
<dbReference type="EMBL" id="SUMC01000005">
    <property type="protein sequence ID" value="TKA12164.1"/>
    <property type="molecule type" value="Genomic_DNA"/>
</dbReference>
<evidence type="ECO:0000313" key="8">
    <source>
        <dbReference type="Proteomes" id="UP000305778"/>
    </source>
</evidence>
<accession>A0A4U0SQ24</accession>